<proteinExistence type="predicted"/>
<feature type="compositionally biased region" description="Basic residues" evidence="1">
    <location>
        <begin position="1"/>
        <end position="12"/>
    </location>
</feature>
<evidence type="ECO:0000313" key="3">
    <source>
        <dbReference type="Proteomes" id="UP001302126"/>
    </source>
</evidence>
<dbReference type="AlphaFoldDB" id="A0AAN7AD88"/>
<gene>
    <name evidence="2" type="ORF">QBC35DRAFT_457463</name>
</gene>
<sequence length="385" mass="42323">MGKPGLKNKRRGASTSTKRTTQTAAPTKATVAAPASTESISISKSTILPALDDITTITTPSGAPSLGVAAFRPSANAPEFIPGKETTLTVNSMATSKHAIKTPVRSAVETPSLVPAPVSVTSESISTNLMASASNVMAQTRINQTLHHPEVPFPPVISEPPSVPAVPQTPTMAPLPHSIPLDPRQRAELMLRLWMELGVRSRHRDHWEIPVSPADIELATHTTDVLPYFLELEPVIIQETNDDAIETRYAIRLAITDPSALNFVNKHVLVNVWYLLLFWDYEISARKRRVDLRTYLALAAGQAARKVQSRPFPDIYQVVDGIRTIHSDMASRYRELSRWAQDTGINFEPAERGATLSLAVRYWVASESYEVAKRVCRLAGKDLQE</sequence>
<reference evidence="2" key="2">
    <citation type="submission" date="2023-05" db="EMBL/GenBank/DDBJ databases">
        <authorList>
            <consortium name="Lawrence Berkeley National Laboratory"/>
            <person name="Steindorff A."/>
            <person name="Hensen N."/>
            <person name="Bonometti L."/>
            <person name="Westerberg I."/>
            <person name="Brannstrom I.O."/>
            <person name="Guillou S."/>
            <person name="Cros-Aarteil S."/>
            <person name="Calhoun S."/>
            <person name="Haridas S."/>
            <person name="Kuo A."/>
            <person name="Mondo S."/>
            <person name="Pangilinan J."/>
            <person name="Riley R."/>
            <person name="Labutti K."/>
            <person name="Andreopoulos B."/>
            <person name="Lipzen A."/>
            <person name="Chen C."/>
            <person name="Yanf M."/>
            <person name="Daum C."/>
            <person name="Ng V."/>
            <person name="Clum A."/>
            <person name="Ohm R."/>
            <person name="Martin F."/>
            <person name="Silar P."/>
            <person name="Natvig D."/>
            <person name="Lalanne C."/>
            <person name="Gautier V."/>
            <person name="Ament-Velasquez S.L."/>
            <person name="Kruys A."/>
            <person name="Hutchinson M.I."/>
            <person name="Powell A.J."/>
            <person name="Barry K."/>
            <person name="Miller A.N."/>
            <person name="Grigoriev I.V."/>
            <person name="Debuchy R."/>
            <person name="Gladieux P."/>
            <person name="Thoren M.H."/>
            <person name="Johannesson H."/>
        </authorList>
    </citation>
    <scope>NUCLEOTIDE SEQUENCE</scope>
    <source>
        <strain evidence="2">PSN309</strain>
    </source>
</reference>
<evidence type="ECO:0000256" key="1">
    <source>
        <dbReference type="SAM" id="MobiDB-lite"/>
    </source>
</evidence>
<dbReference type="Proteomes" id="UP001302126">
    <property type="component" value="Unassembled WGS sequence"/>
</dbReference>
<keyword evidence="3" id="KW-1185">Reference proteome</keyword>
<name>A0AAN7AD88_9PEZI</name>
<protein>
    <submittedName>
        <fullName evidence="2">Uncharacterized protein</fullName>
    </submittedName>
</protein>
<comment type="caution">
    <text evidence="2">The sequence shown here is derived from an EMBL/GenBank/DDBJ whole genome shotgun (WGS) entry which is preliminary data.</text>
</comment>
<feature type="region of interest" description="Disordered" evidence="1">
    <location>
        <begin position="1"/>
        <end position="36"/>
    </location>
</feature>
<organism evidence="2 3">
    <name type="scientific">Podospora australis</name>
    <dbReference type="NCBI Taxonomy" id="1536484"/>
    <lineage>
        <taxon>Eukaryota</taxon>
        <taxon>Fungi</taxon>
        <taxon>Dikarya</taxon>
        <taxon>Ascomycota</taxon>
        <taxon>Pezizomycotina</taxon>
        <taxon>Sordariomycetes</taxon>
        <taxon>Sordariomycetidae</taxon>
        <taxon>Sordariales</taxon>
        <taxon>Podosporaceae</taxon>
        <taxon>Podospora</taxon>
    </lineage>
</organism>
<accession>A0AAN7AD88</accession>
<reference evidence="2" key="1">
    <citation type="journal article" date="2023" name="Mol. Phylogenet. Evol.">
        <title>Genome-scale phylogeny and comparative genomics of the fungal order Sordariales.</title>
        <authorList>
            <person name="Hensen N."/>
            <person name="Bonometti L."/>
            <person name="Westerberg I."/>
            <person name="Brannstrom I.O."/>
            <person name="Guillou S."/>
            <person name="Cros-Aarteil S."/>
            <person name="Calhoun S."/>
            <person name="Haridas S."/>
            <person name="Kuo A."/>
            <person name="Mondo S."/>
            <person name="Pangilinan J."/>
            <person name="Riley R."/>
            <person name="LaButti K."/>
            <person name="Andreopoulos B."/>
            <person name="Lipzen A."/>
            <person name="Chen C."/>
            <person name="Yan M."/>
            <person name="Daum C."/>
            <person name="Ng V."/>
            <person name="Clum A."/>
            <person name="Steindorff A."/>
            <person name="Ohm R.A."/>
            <person name="Martin F."/>
            <person name="Silar P."/>
            <person name="Natvig D.O."/>
            <person name="Lalanne C."/>
            <person name="Gautier V."/>
            <person name="Ament-Velasquez S.L."/>
            <person name="Kruys A."/>
            <person name="Hutchinson M.I."/>
            <person name="Powell A.J."/>
            <person name="Barry K."/>
            <person name="Miller A.N."/>
            <person name="Grigoriev I.V."/>
            <person name="Debuchy R."/>
            <person name="Gladieux P."/>
            <person name="Hiltunen Thoren M."/>
            <person name="Johannesson H."/>
        </authorList>
    </citation>
    <scope>NUCLEOTIDE SEQUENCE</scope>
    <source>
        <strain evidence="2">PSN309</strain>
    </source>
</reference>
<dbReference type="EMBL" id="MU864694">
    <property type="protein sequence ID" value="KAK4182274.1"/>
    <property type="molecule type" value="Genomic_DNA"/>
</dbReference>
<feature type="compositionally biased region" description="Low complexity" evidence="1">
    <location>
        <begin position="13"/>
        <end position="36"/>
    </location>
</feature>
<evidence type="ECO:0000313" key="2">
    <source>
        <dbReference type="EMBL" id="KAK4182274.1"/>
    </source>
</evidence>